<dbReference type="PANTHER" id="PTHR33931:SF2">
    <property type="entry name" value="HOLIN-LIKE PROTEIN CIDA"/>
    <property type="match status" value="1"/>
</dbReference>
<gene>
    <name evidence="7" type="ORF">DFR40_1272</name>
</gene>
<sequence length="116" mass="12305">MLAALTTLLLCQLAGEVCVRWLQLPVPGPVAGMLLLFCLLLARGGPGDELKTTSQTLLGHLSLLFVPAGTGIVLHLARVGDEWLALLLALVLSTLATLLVTAWTMQWCRRFGGGDA</sequence>
<comment type="subcellular location">
    <subcellularLocation>
        <location evidence="1">Cell membrane</location>
        <topology evidence="1">Multi-pass membrane protein</topology>
    </subcellularLocation>
</comment>
<feature type="transmembrane region" description="Helical" evidence="6">
    <location>
        <begin position="57"/>
        <end position="77"/>
    </location>
</feature>
<name>A0A495WF42_9RHOO</name>
<keyword evidence="2" id="KW-1003">Cell membrane</keyword>
<keyword evidence="8" id="KW-1185">Reference proteome</keyword>
<accession>A0A495WF42</accession>
<dbReference type="InterPro" id="IPR005538">
    <property type="entry name" value="LrgA/CidA"/>
</dbReference>
<dbReference type="AlphaFoldDB" id="A0A495WF42"/>
<dbReference type="EMBL" id="RBXP01000013">
    <property type="protein sequence ID" value="RKT59385.1"/>
    <property type="molecule type" value="Genomic_DNA"/>
</dbReference>
<proteinExistence type="predicted"/>
<comment type="caution">
    <text evidence="7">The sequence shown here is derived from an EMBL/GenBank/DDBJ whole genome shotgun (WGS) entry which is preliminary data.</text>
</comment>
<evidence type="ECO:0000256" key="2">
    <source>
        <dbReference type="ARBA" id="ARBA00022475"/>
    </source>
</evidence>
<dbReference type="Proteomes" id="UP000270626">
    <property type="component" value="Unassembled WGS sequence"/>
</dbReference>
<feature type="transmembrane region" description="Helical" evidence="6">
    <location>
        <begin position="24"/>
        <end position="45"/>
    </location>
</feature>
<evidence type="ECO:0000256" key="3">
    <source>
        <dbReference type="ARBA" id="ARBA00022692"/>
    </source>
</evidence>
<evidence type="ECO:0000256" key="1">
    <source>
        <dbReference type="ARBA" id="ARBA00004651"/>
    </source>
</evidence>
<dbReference type="PANTHER" id="PTHR33931">
    <property type="entry name" value="HOLIN-LIKE PROTEIN CIDA-RELATED"/>
    <property type="match status" value="1"/>
</dbReference>
<protein>
    <submittedName>
        <fullName evidence="7">Holin-like protein</fullName>
    </submittedName>
</protein>
<dbReference type="RefSeq" id="WP_121457633.1">
    <property type="nucleotide sequence ID" value="NZ_RBXP01000013.1"/>
</dbReference>
<keyword evidence="5 6" id="KW-0472">Membrane</keyword>
<keyword evidence="4 6" id="KW-1133">Transmembrane helix</keyword>
<evidence type="ECO:0000256" key="5">
    <source>
        <dbReference type="ARBA" id="ARBA00023136"/>
    </source>
</evidence>
<keyword evidence="3 6" id="KW-0812">Transmembrane</keyword>
<evidence type="ECO:0000313" key="8">
    <source>
        <dbReference type="Proteomes" id="UP000270626"/>
    </source>
</evidence>
<feature type="transmembrane region" description="Helical" evidence="6">
    <location>
        <begin position="83"/>
        <end position="103"/>
    </location>
</feature>
<organism evidence="7 8">
    <name type="scientific">Azonexus fungiphilus</name>
    <dbReference type="NCBI Taxonomy" id="146940"/>
    <lineage>
        <taxon>Bacteria</taxon>
        <taxon>Pseudomonadati</taxon>
        <taxon>Pseudomonadota</taxon>
        <taxon>Betaproteobacteria</taxon>
        <taxon>Rhodocyclales</taxon>
        <taxon>Azonexaceae</taxon>
        <taxon>Azonexus</taxon>
    </lineage>
</organism>
<evidence type="ECO:0000256" key="4">
    <source>
        <dbReference type="ARBA" id="ARBA00022989"/>
    </source>
</evidence>
<dbReference type="OrthoDB" id="385012at2"/>
<evidence type="ECO:0000313" key="7">
    <source>
        <dbReference type="EMBL" id="RKT59385.1"/>
    </source>
</evidence>
<reference evidence="7 8" key="1">
    <citation type="submission" date="2018-10" db="EMBL/GenBank/DDBJ databases">
        <title>Genomic Encyclopedia of Type Strains, Phase IV (KMG-IV): sequencing the most valuable type-strain genomes for metagenomic binning, comparative biology and taxonomic classification.</title>
        <authorList>
            <person name="Goeker M."/>
        </authorList>
    </citation>
    <scope>NUCLEOTIDE SEQUENCE [LARGE SCALE GENOMIC DNA]</scope>
    <source>
        <strain evidence="7 8">DSM 23841</strain>
    </source>
</reference>
<evidence type="ECO:0000256" key="6">
    <source>
        <dbReference type="SAM" id="Phobius"/>
    </source>
</evidence>
<dbReference type="GO" id="GO:0005886">
    <property type="term" value="C:plasma membrane"/>
    <property type="evidence" value="ECO:0007669"/>
    <property type="project" value="UniProtKB-SubCell"/>
</dbReference>
<dbReference type="Pfam" id="PF03788">
    <property type="entry name" value="LrgA"/>
    <property type="match status" value="1"/>
</dbReference>